<dbReference type="EMBL" id="JANCNS010000002">
    <property type="protein sequence ID" value="MCP9200031.1"/>
    <property type="molecule type" value="Genomic_DNA"/>
</dbReference>
<dbReference type="Gene3D" id="2.160.20.120">
    <property type="match status" value="1"/>
</dbReference>
<proteinExistence type="predicted"/>
<evidence type="ECO:0000313" key="4">
    <source>
        <dbReference type="Proteomes" id="UP001155280"/>
    </source>
</evidence>
<evidence type="ECO:0000313" key="3">
    <source>
        <dbReference type="EMBL" id="MCP9200031.1"/>
    </source>
</evidence>
<keyword evidence="1" id="KW-0732">Signal</keyword>
<keyword evidence="4" id="KW-1185">Reference proteome</keyword>
<evidence type="ECO:0000256" key="1">
    <source>
        <dbReference type="SAM" id="SignalP"/>
    </source>
</evidence>
<accession>A0A9X2I9Q8</accession>
<reference evidence="3" key="1">
    <citation type="submission" date="2022-07" db="EMBL/GenBank/DDBJ databases">
        <title>Gramela sediminis sp. nov., isolated from deep-sea sediment of the Indian Ocean.</title>
        <authorList>
            <person name="Shi H."/>
        </authorList>
    </citation>
    <scope>NUCLEOTIDE SEQUENCE</scope>
    <source>
        <strain evidence="3">GC03-9</strain>
    </source>
</reference>
<protein>
    <submittedName>
        <fullName evidence="3">DUF2807 domain-containing protein</fullName>
    </submittedName>
</protein>
<feature type="signal peptide" evidence="1">
    <location>
        <begin position="1"/>
        <end position="18"/>
    </location>
</feature>
<evidence type="ECO:0000259" key="2">
    <source>
        <dbReference type="Pfam" id="PF10988"/>
    </source>
</evidence>
<dbReference type="Proteomes" id="UP001155280">
    <property type="component" value="Unassembled WGS sequence"/>
</dbReference>
<comment type="caution">
    <text evidence="3">The sequence shown here is derived from an EMBL/GenBank/DDBJ whole genome shotgun (WGS) entry which is preliminary data.</text>
</comment>
<dbReference type="RefSeq" id="WP_241551842.1">
    <property type="nucleotide sequence ID" value="NZ_JANCNS010000002.1"/>
</dbReference>
<gene>
    <name evidence="3" type="ORF">MKO06_08940</name>
</gene>
<feature type="chain" id="PRO_5040871827" evidence="1">
    <location>
        <begin position="19"/>
        <end position="280"/>
    </location>
</feature>
<dbReference type="InterPro" id="IPR021255">
    <property type="entry name" value="DUF2807"/>
</dbReference>
<feature type="domain" description="Putative auto-transporter adhesin head GIN" evidence="2">
    <location>
        <begin position="38"/>
        <end position="256"/>
    </location>
</feature>
<organism evidence="3 4">
    <name type="scientific">Christiangramia oceanisediminis</name>
    <dbReference type="NCBI Taxonomy" id="2920386"/>
    <lineage>
        <taxon>Bacteria</taxon>
        <taxon>Pseudomonadati</taxon>
        <taxon>Bacteroidota</taxon>
        <taxon>Flavobacteriia</taxon>
        <taxon>Flavobacteriales</taxon>
        <taxon>Flavobacteriaceae</taxon>
        <taxon>Christiangramia</taxon>
    </lineage>
</organism>
<dbReference type="Pfam" id="PF10988">
    <property type="entry name" value="DUF2807"/>
    <property type="match status" value="1"/>
</dbReference>
<dbReference type="AlphaFoldDB" id="A0A9X2I9Q8"/>
<name>A0A9X2I9Q8_9FLAO</name>
<sequence length="280" mass="31422">MYKFLPLFLLLFVVPSNAQDKLKGSRNVKTEQYDLSTFHSIKVSGELEVGILKGNQPMVEIEADDNLHDYILTEVLDGVLVIKPVKEFQKAKRQELRITFTDSLKSITAEDEVEISGLQDIYSGDLSLQVKDKARAYFTIKARVFSLTQHDDSKSELNINSEKARFQINKSSQVEALVNSPAFEIDLYEKGSASIEGEIQELQVRADQSSKFDGENLSSSQAEVLAQGDCELKINVTETLRIHATGDSEIEIYNEPKIEILEFKGEASISKKEFSSGLFK</sequence>